<dbReference type="RefSeq" id="WP_173633348.1">
    <property type="nucleotide sequence ID" value="NZ_CP054212.1"/>
</dbReference>
<proteinExistence type="predicted"/>
<dbReference type="KEGG" id="pmak:PMPD1_1365"/>
<sequence length="66" mass="7322">MTQGVNNGNSDAMRNQFQSSMDQVQGESMQDQLDKAERDRKNAFVSGYANSATTMISSLAQNKIQF</sequence>
<evidence type="ECO:0000313" key="2">
    <source>
        <dbReference type="EMBL" id="QKJ86324.1"/>
    </source>
</evidence>
<dbReference type="EMBL" id="CP054212">
    <property type="protein sequence ID" value="QKJ86324.1"/>
    <property type="molecule type" value="Genomic_DNA"/>
</dbReference>
<feature type="region of interest" description="Disordered" evidence="1">
    <location>
        <begin position="1"/>
        <end position="36"/>
    </location>
</feature>
<gene>
    <name evidence="2" type="ORF">PMPD1_1365</name>
</gene>
<feature type="compositionally biased region" description="Polar residues" evidence="1">
    <location>
        <begin position="1"/>
        <end position="31"/>
    </location>
</feature>
<reference evidence="2 3" key="1">
    <citation type="submission" date="2020-06" db="EMBL/GenBank/DDBJ databases">
        <title>Genome sequence of Paramixta manurensis strain PD-1.</title>
        <authorList>
            <person name="Lee C.W."/>
            <person name="Kim J."/>
        </authorList>
    </citation>
    <scope>NUCLEOTIDE SEQUENCE [LARGE SCALE GENOMIC DNA]</scope>
    <source>
        <strain evidence="2 3">PD-1</strain>
    </source>
</reference>
<accession>A0A6M8U9U2</accession>
<name>A0A6M8U9U2_9GAMM</name>
<protein>
    <submittedName>
        <fullName evidence="2">Uncharacterized protein</fullName>
    </submittedName>
</protein>
<dbReference type="Proteomes" id="UP000505325">
    <property type="component" value="Chromosome"/>
</dbReference>
<evidence type="ECO:0000256" key="1">
    <source>
        <dbReference type="SAM" id="MobiDB-lite"/>
    </source>
</evidence>
<keyword evidence="3" id="KW-1185">Reference proteome</keyword>
<dbReference type="AlphaFoldDB" id="A0A6M8U9U2"/>
<organism evidence="2 3">
    <name type="scientific">Paramixta manurensis</name>
    <dbReference type="NCBI Taxonomy" id="2740817"/>
    <lineage>
        <taxon>Bacteria</taxon>
        <taxon>Pseudomonadati</taxon>
        <taxon>Pseudomonadota</taxon>
        <taxon>Gammaproteobacteria</taxon>
        <taxon>Enterobacterales</taxon>
        <taxon>Erwiniaceae</taxon>
        <taxon>Paramixta</taxon>
    </lineage>
</organism>
<evidence type="ECO:0000313" key="3">
    <source>
        <dbReference type="Proteomes" id="UP000505325"/>
    </source>
</evidence>